<keyword evidence="1" id="KW-0378">Hydrolase</keyword>
<accession>A0A5B8VFM4</accession>
<keyword evidence="1" id="KW-0645">Protease</keyword>
<dbReference type="InterPro" id="IPR008969">
    <property type="entry name" value="CarboxyPept-like_regulatory"/>
</dbReference>
<sequence>MYSRNKKYLLAYCIVLILVLLQVKGRSQGYLTQQIKLNVNHMPLRAVLDSVGKRAGFIFSYNSSDLPGDSLVSFKSSDRLPVGTILDQLLNDNYDYKVMPGYLILRYAPNSFRVETQPPIITRKGVLLSGVIIDELTGKKIKNVSIYEKTNLVSTLTDKNGYFQIPLTSDSSSITLTVSKQWYHEIIITILPTVKVATKLNLTTITYADTGEGAAVNRSFLGKMFISTKQHIQSLNIKDFMANRSYQFSFIPKWNTRGAMSGQVISKFSINLLAGYNAGVHGFEMGSIANINRTEVKGGQLSGVVNLVGGEMCGFQAAGVANQVYQQGRGIQLAGLRNKVNRSYSGFQAAGLNNKVGGTLQGVQLAGLLNNAGHLKGTQISGLINKANTSSGLQLGLINLLDSASGTSIGLVNLAKHGGFYQLSIFANESSLANISFKSGREAFYSKIVFGLGNLNSNDYYFGFGLGHIFPSNNKMKISIDATIENYTRPHDDKINLLYKSSLDFHFPMTSGLGLFIGPSINVFRNGQDPRRPIKLPIKDYPAINRGHNISGWIGLNAGIDIF</sequence>
<dbReference type="EMBL" id="CP042434">
    <property type="protein sequence ID" value="QEC70407.1"/>
    <property type="molecule type" value="Genomic_DNA"/>
</dbReference>
<evidence type="ECO:0000313" key="1">
    <source>
        <dbReference type="EMBL" id="QEC70407.1"/>
    </source>
</evidence>
<dbReference type="Proteomes" id="UP000321291">
    <property type="component" value="Chromosome"/>
</dbReference>
<dbReference type="KEGG" id="agi:FSB73_00450"/>
<keyword evidence="1" id="KW-0121">Carboxypeptidase</keyword>
<name>A0A5B8VFM4_9BACT</name>
<protein>
    <submittedName>
        <fullName evidence="1">Carboxypeptidase-like regulatory domain-containing protein</fullName>
    </submittedName>
</protein>
<dbReference type="RefSeq" id="WP_146779671.1">
    <property type="nucleotide sequence ID" value="NZ_CP042434.1"/>
</dbReference>
<dbReference type="AlphaFoldDB" id="A0A5B8VFM4"/>
<proteinExistence type="predicted"/>
<reference evidence="1 2" key="1">
    <citation type="journal article" date="2017" name="Int. J. Syst. Evol. Microbiol.">
        <title>Arachidicoccus ginsenosidivorans sp. nov., with ginsenoside-converting activity isolated from ginseng cultivating soil.</title>
        <authorList>
            <person name="Siddiqi M.Z."/>
            <person name="Aslam Z."/>
            <person name="Im W.T."/>
        </authorList>
    </citation>
    <scope>NUCLEOTIDE SEQUENCE [LARGE SCALE GENOMIC DNA]</scope>
    <source>
        <strain evidence="1 2">Gsoil 809</strain>
    </source>
</reference>
<organism evidence="1 2">
    <name type="scientific">Arachidicoccus ginsenosidivorans</name>
    <dbReference type="NCBI Taxonomy" id="496057"/>
    <lineage>
        <taxon>Bacteria</taxon>
        <taxon>Pseudomonadati</taxon>
        <taxon>Bacteroidota</taxon>
        <taxon>Chitinophagia</taxon>
        <taxon>Chitinophagales</taxon>
        <taxon>Chitinophagaceae</taxon>
        <taxon>Arachidicoccus</taxon>
    </lineage>
</organism>
<evidence type="ECO:0000313" key="2">
    <source>
        <dbReference type="Proteomes" id="UP000321291"/>
    </source>
</evidence>
<dbReference type="GO" id="GO:0004180">
    <property type="term" value="F:carboxypeptidase activity"/>
    <property type="evidence" value="ECO:0007669"/>
    <property type="project" value="UniProtKB-KW"/>
</dbReference>
<dbReference type="SUPFAM" id="SSF49464">
    <property type="entry name" value="Carboxypeptidase regulatory domain-like"/>
    <property type="match status" value="1"/>
</dbReference>
<dbReference type="Gene3D" id="2.60.40.1120">
    <property type="entry name" value="Carboxypeptidase-like, regulatory domain"/>
    <property type="match status" value="1"/>
</dbReference>
<keyword evidence="2" id="KW-1185">Reference proteome</keyword>
<dbReference type="OrthoDB" id="5505971at2"/>
<gene>
    <name evidence="1" type="ORF">FSB73_00450</name>
</gene>